<evidence type="ECO:0000313" key="3">
    <source>
        <dbReference type="EMBL" id="GIZ44071.1"/>
    </source>
</evidence>
<name>A0A9P3FE54_9PEZI</name>
<accession>A0A9P3FE54</accession>
<dbReference type="EMBL" id="BOLY01000004">
    <property type="protein sequence ID" value="GIZ44071.1"/>
    <property type="molecule type" value="Genomic_DNA"/>
</dbReference>
<dbReference type="PANTHER" id="PTHR47843:SF2">
    <property type="entry name" value="BTB DOMAIN-CONTAINING PROTEIN"/>
    <property type="match status" value="1"/>
</dbReference>
<keyword evidence="4" id="KW-1185">Reference proteome</keyword>
<dbReference type="AlphaFoldDB" id="A0A9P3FE54"/>
<dbReference type="GeneID" id="68292855"/>
<dbReference type="Pfam" id="PF00651">
    <property type="entry name" value="BTB"/>
    <property type="match status" value="1"/>
</dbReference>
<dbReference type="PROSITE" id="PS50097">
    <property type="entry name" value="BTB"/>
    <property type="match status" value="1"/>
</dbReference>
<dbReference type="RefSeq" id="XP_044658558.1">
    <property type="nucleotide sequence ID" value="XM_044802623.1"/>
</dbReference>
<comment type="caution">
    <text evidence="3">The sequence shown here is derived from an EMBL/GenBank/DDBJ whole genome shotgun (WGS) entry which is preliminary data.</text>
</comment>
<reference evidence="3 4" key="1">
    <citation type="submission" date="2021-01" db="EMBL/GenBank/DDBJ databases">
        <title>Cercospora kikuchii MAFF 305040 whole genome shotgun sequence.</title>
        <authorList>
            <person name="Kashiwa T."/>
            <person name="Suzuki T."/>
        </authorList>
    </citation>
    <scope>NUCLEOTIDE SEQUENCE [LARGE SCALE GENOMIC DNA]</scope>
    <source>
        <strain evidence="3 4">MAFF 305040</strain>
    </source>
</reference>
<gene>
    <name evidence="3" type="ORF">CKM354_000728000</name>
</gene>
<dbReference type="PANTHER" id="PTHR47843">
    <property type="entry name" value="BTB DOMAIN-CONTAINING PROTEIN-RELATED"/>
    <property type="match status" value="1"/>
</dbReference>
<dbReference type="SUPFAM" id="SSF54695">
    <property type="entry name" value="POZ domain"/>
    <property type="match status" value="1"/>
</dbReference>
<dbReference type="OrthoDB" id="3650878at2759"/>
<organism evidence="3 4">
    <name type="scientific">Cercospora kikuchii</name>
    <dbReference type="NCBI Taxonomy" id="84275"/>
    <lineage>
        <taxon>Eukaryota</taxon>
        <taxon>Fungi</taxon>
        <taxon>Dikarya</taxon>
        <taxon>Ascomycota</taxon>
        <taxon>Pezizomycotina</taxon>
        <taxon>Dothideomycetes</taxon>
        <taxon>Dothideomycetidae</taxon>
        <taxon>Mycosphaerellales</taxon>
        <taxon>Mycosphaerellaceae</taxon>
        <taxon>Cercospora</taxon>
    </lineage>
</organism>
<dbReference type="CDD" id="cd18186">
    <property type="entry name" value="BTB_POZ_ZBTB_KLHL-like"/>
    <property type="match status" value="1"/>
</dbReference>
<dbReference type="Proteomes" id="UP000825890">
    <property type="component" value="Unassembled WGS sequence"/>
</dbReference>
<dbReference type="Gene3D" id="3.30.710.10">
    <property type="entry name" value="Potassium Channel Kv1.1, Chain A"/>
    <property type="match status" value="1"/>
</dbReference>
<dbReference type="InterPro" id="IPR011333">
    <property type="entry name" value="SKP1/BTB/POZ_sf"/>
</dbReference>
<evidence type="ECO:0000313" key="4">
    <source>
        <dbReference type="Proteomes" id="UP000825890"/>
    </source>
</evidence>
<feature type="compositionally biased region" description="Basic and acidic residues" evidence="1">
    <location>
        <begin position="146"/>
        <end position="155"/>
    </location>
</feature>
<sequence>MSSPLPSSPKATTLPSQKDAVNMSLHFRAPAIVVPNLLESPEITIKVLDKGHKKDFRAPRALICAKSEYFEAAFLNEMKETQTRVLELAEDADVTHAMMKLFITWLHTGLVYADDVDGIPAIASDYGYIAAPGTKRPATEAPEDEPAAKRSKGEDIPEMPDTETQGCESSNAAENSTAAPQDTPVRDPRDPITWSYRSLFEIYVFADRYDTVALRNQIINIIQYKLVELKHFPGRSESIEYAVKNLRSECPLRRLLCGWFSTCIRAKSFTGRREAMIKFLTGCPSEFLAECMTSMMAFWDCRTCPSNHDCVLQGHDEDDGVELCKWHPCTFHEHGKEGKEARWACERLWEALDRVSDWRVGGHDNVERRVYD</sequence>
<evidence type="ECO:0000259" key="2">
    <source>
        <dbReference type="PROSITE" id="PS50097"/>
    </source>
</evidence>
<protein>
    <recommendedName>
        <fullName evidence="2">BTB domain-containing protein</fullName>
    </recommendedName>
</protein>
<dbReference type="InterPro" id="IPR000210">
    <property type="entry name" value="BTB/POZ_dom"/>
</dbReference>
<feature type="domain" description="BTB" evidence="2">
    <location>
        <begin position="41"/>
        <end position="115"/>
    </location>
</feature>
<feature type="region of interest" description="Disordered" evidence="1">
    <location>
        <begin position="134"/>
        <end position="189"/>
    </location>
</feature>
<proteinExistence type="predicted"/>
<evidence type="ECO:0000256" key="1">
    <source>
        <dbReference type="SAM" id="MobiDB-lite"/>
    </source>
</evidence>
<feature type="compositionally biased region" description="Low complexity" evidence="1">
    <location>
        <begin position="168"/>
        <end position="179"/>
    </location>
</feature>